<dbReference type="EMBL" id="JXTC01000054">
    <property type="protein sequence ID" value="PON94008.1"/>
    <property type="molecule type" value="Genomic_DNA"/>
</dbReference>
<dbReference type="AlphaFoldDB" id="A0A2P5F890"/>
<gene>
    <name evidence="1" type="ORF">TorRG33x02_100470</name>
</gene>
<dbReference type="GO" id="GO:0016779">
    <property type="term" value="F:nucleotidyltransferase activity"/>
    <property type="evidence" value="ECO:0007669"/>
    <property type="project" value="UniProtKB-KW"/>
</dbReference>
<keyword evidence="1" id="KW-0808">Transferase</keyword>
<accession>A0A2P5F890</accession>
<keyword evidence="1" id="KW-0548">Nucleotidyltransferase</keyword>
<protein>
    <submittedName>
        <fullName evidence="1">Putative nicotinate-nucleotide adenylyltransferase</fullName>
    </submittedName>
</protein>
<comment type="caution">
    <text evidence="1">The sequence shown here is derived from an EMBL/GenBank/DDBJ whole genome shotgun (WGS) entry which is preliminary data.</text>
</comment>
<dbReference type="Proteomes" id="UP000237000">
    <property type="component" value="Unassembled WGS sequence"/>
</dbReference>
<dbReference type="STRING" id="63057.A0A2P5F890"/>
<keyword evidence="2" id="KW-1185">Reference proteome</keyword>
<sequence>MDIPLPLSKLALNLIDLDAKDKTYVVLVATGSFNPPTFMHLRLFGKFLQ</sequence>
<dbReference type="Gene3D" id="3.40.50.620">
    <property type="entry name" value="HUPs"/>
    <property type="match status" value="1"/>
</dbReference>
<dbReference type="InParanoid" id="A0A2P5F890"/>
<organism evidence="1 2">
    <name type="scientific">Trema orientale</name>
    <name type="common">Charcoal tree</name>
    <name type="synonym">Celtis orientalis</name>
    <dbReference type="NCBI Taxonomy" id="63057"/>
    <lineage>
        <taxon>Eukaryota</taxon>
        <taxon>Viridiplantae</taxon>
        <taxon>Streptophyta</taxon>
        <taxon>Embryophyta</taxon>
        <taxon>Tracheophyta</taxon>
        <taxon>Spermatophyta</taxon>
        <taxon>Magnoliopsida</taxon>
        <taxon>eudicotyledons</taxon>
        <taxon>Gunneridae</taxon>
        <taxon>Pentapetalae</taxon>
        <taxon>rosids</taxon>
        <taxon>fabids</taxon>
        <taxon>Rosales</taxon>
        <taxon>Cannabaceae</taxon>
        <taxon>Trema</taxon>
    </lineage>
</organism>
<name>A0A2P5F890_TREOI</name>
<evidence type="ECO:0000313" key="2">
    <source>
        <dbReference type="Proteomes" id="UP000237000"/>
    </source>
</evidence>
<evidence type="ECO:0000313" key="1">
    <source>
        <dbReference type="EMBL" id="PON94008.1"/>
    </source>
</evidence>
<reference evidence="2" key="1">
    <citation type="submission" date="2016-06" db="EMBL/GenBank/DDBJ databases">
        <title>Parallel loss of symbiosis genes in relatives of nitrogen-fixing non-legume Parasponia.</title>
        <authorList>
            <person name="Van Velzen R."/>
            <person name="Holmer R."/>
            <person name="Bu F."/>
            <person name="Rutten L."/>
            <person name="Van Zeijl A."/>
            <person name="Liu W."/>
            <person name="Santuari L."/>
            <person name="Cao Q."/>
            <person name="Sharma T."/>
            <person name="Shen D."/>
            <person name="Roswanjaya Y."/>
            <person name="Wardhani T."/>
            <person name="Kalhor M.S."/>
            <person name="Jansen J."/>
            <person name="Van den Hoogen J."/>
            <person name="Gungor B."/>
            <person name="Hartog M."/>
            <person name="Hontelez J."/>
            <person name="Verver J."/>
            <person name="Yang W.-C."/>
            <person name="Schijlen E."/>
            <person name="Repin R."/>
            <person name="Schilthuizen M."/>
            <person name="Schranz E."/>
            <person name="Heidstra R."/>
            <person name="Miyata K."/>
            <person name="Fedorova E."/>
            <person name="Kohlen W."/>
            <person name="Bisseling T."/>
            <person name="Smit S."/>
            <person name="Geurts R."/>
        </authorList>
    </citation>
    <scope>NUCLEOTIDE SEQUENCE [LARGE SCALE GENOMIC DNA]</scope>
    <source>
        <strain evidence="2">cv. RG33-2</strain>
    </source>
</reference>
<proteinExistence type="predicted"/>
<dbReference type="InterPro" id="IPR014729">
    <property type="entry name" value="Rossmann-like_a/b/a_fold"/>
</dbReference>
<dbReference type="OrthoDB" id="1179161at2759"/>